<organism evidence="1 2">
    <name type="scientific">Polyplosphaeria fusca</name>
    <dbReference type="NCBI Taxonomy" id="682080"/>
    <lineage>
        <taxon>Eukaryota</taxon>
        <taxon>Fungi</taxon>
        <taxon>Dikarya</taxon>
        <taxon>Ascomycota</taxon>
        <taxon>Pezizomycotina</taxon>
        <taxon>Dothideomycetes</taxon>
        <taxon>Pleosporomycetidae</taxon>
        <taxon>Pleosporales</taxon>
        <taxon>Tetraplosphaeriaceae</taxon>
        <taxon>Polyplosphaeria</taxon>
    </lineage>
</organism>
<dbReference type="Pfam" id="PF26639">
    <property type="entry name" value="Het-6_barrel"/>
    <property type="match status" value="1"/>
</dbReference>
<dbReference type="AlphaFoldDB" id="A0A9P4QM05"/>
<comment type="caution">
    <text evidence="1">The sequence shown here is derived from an EMBL/GenBank/DDBJ whole genome shotgun (WGS) entry which is preliminary data.</text>
</comment>
<accession>A0A9P4QM05</accession>
<dbReference type="EMBL" id="ML996305">
    <property type="protein sequence ID" value="KAF2727913.1"/>
    <property type="molecule type" value="Genomic_DNA"/>
</dbReference>
<feature type="non-terminal residue" evidence="1">
    <location>
        <position position="1"/>
    </location>
</feature>
<keyword evidence="2" id="KW-1185">Reference proteome</keyword>
<gene>
    <name evidence="1" type="ORF">EJ04DRAFT_391659</name>
</gene>
<dbReference type="OrthoDB" id="2157530at2759"/>
<dbReference type="Proteomes" id="UP000799444">
    <property type="component" value="Unassembled WGS sequence"/>
</dbReference>
<protein>
    <submittedName>
        <fullName evidence="1">Uncharacterized protein</fullName>
    </submittedName>
</protein>
<evidence type="ECO:0000313" key="2">
    <source>
        <dbReference type="Proteomes" id="UP000799444"/>
    </source>
</evidence>
<feature type="non-terminal residue" evidence="1">
    <location>
        <position position="124"/>
    </location>
</feature>
<reference evidence="1" key="1">
    <citation type="journal article" date="2020" name="Stud. Mycol.">
        <title>101 Dothideomycetes genomes: a test case for predicting lifestyles and emergence of pathogens.</title>
        <authorList>
            <person name="Haridas S."/>
            <person name="Albert R."/>
            <person name="Binder M."/>
            <person name="Bloem J."/>
            <person name="Labutti K."/>
            <person name="Salamov A."/>
            <person name="Andreopoulos B."/>
            <person name="Baker S."/>
            <person name="Barry K."/>
            <person name="Bills G."/>
            <person name="Bluhm B."/>
            <person name="Cannon C."/>
            <person name="Castanera R."/>
            <person name="Culley D."/>
            <person name="Daum C."/>
            <person name="Ezra D."/>
            <person name="Gonzalez J."/>
            <person name="Henrissat B."/>
            <person name="Kuo A."/>
            <person name="Liang C."/>
            <person name="Lipzen A."/>
            <person name="Lutzoni F."/>
            <person name="Magnuson J."/>
            <person name="Mondo S."/>
            <person name="Nolan M."/>
            <person name="Ohm R."/>
            <person name="Pangilinan J."/>
            <person name="Park H.-J."/>
            <person name="Ramirez L."/>
            <person name="Alfaro M."/>
            <person name="Sun H."/>
            <person name="Tritt A."/>
            <person name="Yoshinaga Y."/>
            <person name="Zwiers L.-H."/>
            <person name="Turgeon B."/>
            <person name="Goodwin S."/>
            <person name="Spatafora J."/>
            <person name="Crous P."/>
            <person name="Grigoriev I."/>
        </authorList>
    </citation>
    <scope>NUCLEOTIDE SEQUENCE</scope>
    <source>
        <strain evidence="1">CBS 125425</strain>
    </source>
</reference>
<evidence type="ECO:0000313" key="1">
    <source>
        <dbReference type="EMBL" id="KAF2727913.1"/>
    </source>
</evidence>
<proteinExistence type="predicted"/>
<name>A0A9P4QM05_9PLEO</name>
<sequence>RIGEDRFIDAVVLLKRAINDIKEARIRVGIQQLLADKTVREMVKSRDGMPQKLDSEIVGRCLGRLPFVTKRGHLVLGYDYVRRGDVVALVRGAQMPYVFRRQSEGRYRVIGEAYVDGIMDGEAM</sequence>